<keyword evidence="4" id="KW-1185">Reference proteome</keyword>
<keyword evidence="2" id="KW-0732">Signal</keyword>
<dbReference type="EMBL" id="BMKW01000005">
    <property type="protein sequence ID" value="GGJ14892.1"/>
    <property type="molecule type" value="Genomic_DNA"/>
</dbReference>
<reference evidence="3" key="1">
    <citation type="journal article" date="2014" name="Int. J. Syst. Evol. Microbiol.">
        <title>Complete genome sequence of Corynebacterium casei LMG S-19264T (=DSM 44701T), isolated from a smear-ripened cheese.</title>
        <authorList>
            <consortium name="US DOE Joint Genome Institute (JGI-PGF)"/>
            <person name="Walter F."/>
            <person name="Albersmeier A."/>
            <person name="Kalinowski J."/>
            <person name="Ruckert C."/>
        </authorList>
    </citation>
    <scope>NUCLEOTIDE SEQUENCE</scope>
    <source>
        <strain evidence="3">CGMCC 1.3617</strain>
    </source>
</reference>
<dbReference type="AlphaFoldDB" id="A0A917NQB1"/>
<organism evidence="3 4">
    <name type="scientific">Neoroseomonas lacus</name>
    <dbReference type="NCBI Taxonomy" id="287609"/>
    <lineage>
        <taxon>Bacteria</taxon>
        <taxon>Pseudomonadati</taxon>
        <taxon>Pseudomonadota</taxon>
        <taxon>Alphaproteobacteria</taxon>
        <taxon>Acetobacterales</taxon>
        <taxon>Acetobacteraceae</taxon>
        <taxon>Neoroseomonas</taxon>
    </lineage>
</organism>
<sequence length="103" mass="10813">MILANVTLLAMVAACAGYAPFNGGSDWARPSSRAPGGGNPWRGGLEGKRPSGFALDRWVRPDVNAPIPRFALNRHVGPQMGLAPPLREDSRSGANSFGATATR</sequence>
<dbReference type="Proteomes" id="UP000661507">
    <property type="component" value="Unassembled WGS sequence"/>
</dbReference>
<feature type="signal peptide" evidence="2">
    <location>
        <begin position="1"/>
        <end position="19"/>
    </location>
</feature>
<evidence type="ECO:0000313" key="3">
    <source>
        <dbReference type="EMBL" id="GGJ14892.1"/>
    </source>
</evidence>
<evidence type="ECO:0000256" key="2">
    <source>
        <dbReference type="SAM" id="SignalP"/>
    </source>
</evidence>
<accession>A0A917NQB1</accession>
<evidence type="ECO:0008006" key="5">
    <source>
        <dbReference type="Google" id="ProtNLM"/>
    </source>
</evidence>
<feature type="region of interest" description="Disordered" evidence="1">
    <location>
        <begin position="79"/>
        <end position="103"/>
    </location>
</feature>
<comment type="caution">
    <text evidence="3">The sequence shown here is derived from an EMBL/GenBank/DDBJ whole genome shotgun (WGS) entry which is preliminary data.</text>
</comment>
<reference evidence="3" key="2">
    <citation type="submission" date="2020-09" db="EMBL/GenBank/DDBJ databases">
        <authorList>
            <person name="Sun Q."/>
            <person name="Zhou Y."/>
        </authorList>
    </citation>
    <scope>NUCLEOTIDE SEQUENCE</scope>
    <source>
        <strain evidence="3">CGMCC 1.3617</strain>
    </source>
</reference>
<gene>
    <name evidence="3" type="ORF">GCM10011320_22710</name>
</gene>
<feature type="compositionally biased region" description="Polar residues" evidence="1">
    <location>
        <begin position="92"/>
        <end position="103"/>
    </location>
</feature>
<proteinExistence type="predicted"/>
<name>A0A917NQB1_9PROT</name>
<feature type="chain" id="PRO_5037150445" description="Secreted protein" evidence="2">
    <location>
        <begin position="20"/>
        <end position="103"/>
    </location>
</feature>
<protein>
    <recommendedName>
        <fullName evidence="5">Secreted protein</fullName>
    </recommendedName>
</protein>
<evidence type="ECO:0000256" key="1">
    <source>
        <dbReference type="SAM" id="MobiDB-lite"/>
    </source>
</evidence>
<feature type="region of interest" description="Disordered" evidence="1">
    <location>
        <begin position="26"/>
        <end position="48"/>
    </location>
</feature>
<evidence type="ECO:0000313" key="4">
    <source>
        <dbReference type="Proteomes" id="UP000661507"/>
    </source>
</evidence>